<keyword evidence="7" id="KW-1185">Reference proteome</keyword>
<evidence type="ECO:0000256" key="3">
    <source>
        <dbReference type="ARBA" id="ARBA00023163"/>
    </source>
</evidence>
<evidence type="ECO:0000256" key="4">
    <source>
        <dbReference type="PROSITE-ProRule" id="PRU00335"/>
    </source>
</evidence>
<dbReference type="PRINTS" id="PR00455">
    <property type="entry name" value="HTHTETR"/>
</dbReference>
<evidence type="ECO:0000313" key="7">
    <source>
        <dbReference type="Proteomes" id="UP000643279"/>
    </source>
</evidence>
<dbReference type="Proteomes" id="UP000643279">
    <property type="component" value="Unassembled WGS sequence"/>
</dbReference>
<dbReference type="PANTHER" id="PTHR30055">
    <property type="entry name" value="HTH-TYPE TRANSCRIPTIONAL REGULATOR RUTR"/>
    <property type="match status" value="1"/>
</dbReference>
<dbReference type="InterPro" id="IPR036271">
    <property type="entry name" value="Tet_transcr_reg_TetR-rel_C_sf"/>
</dbReference>
<feature type="domain" description="HTH tetR-type" evidence="5">
    <location>
        <begin position="26"/>
        <end position="85"/>
    </location>
</feature>
<comment type="caution">
    <text evidence="6">The sequence shown here is derived from an EMBL/GenBank/DDBJ whole genome shotgun (WGS) entry which is preliminary data.</text>
</comment>
<dbReference type="InterPro" id="IPR001647">
    <property type="entry name" value="HTH_TetR"/>
</dbReference>
<reference evidence="7" key="1">
    <citation type="journal article" date="2019" name="Int. J. Syst. Evol. Microbiol.">
        <title>The Global Catalogue of Microorganisms (GCM) 10K type strain sequencing project: providing services to taxonomists for standard genome sequencing and annotation.</title>
        <authorList>
            <consortium name="The Broad Institute Genomics Platform"/>
            <consortium name="The Broad Institute Genome Sequencing Center for Infectious Disease"/>
            <person name="Wu L."/>
            <person name="Ma J."/>
        </authorList>
    </citation>
    <scope>NUCLEOTIDE SEQUENCE [LARGE SCALE GENOMIC DNA]</scope>
    <source>
        <strain evidence="7">CGMCC 1.12778</strain>
    </source>
</reference>
<accession>A0ABQ2B0T5</accession>
<proteinExistence type="predicted"/>
<gene>
    <name evidence="6" type="ORF">GCM10007170_43060</name>
</gene>
<sequence length="229" mass="24170">MAAGSVANLLGMSLAVARKPLRADAARNVDKIITAARQCFRQFGPEVPLQTIATTAGVGPATLFRNFADKEELVLAALNRQLRFTVDPVMDGALADIDAAAGLLRVLEALMAAASDDANLLCAVAGRRELLTGITGSLMESISVLLARGQGQGSLRTDISMTDMFRLLAMLIGVVDTMEPGSDAWRRPLALVEDAIRTVRPSRPLPVLVPVPAAPGIPTVQLRPGARPE</sequence>
<dbReference type="PANTHER" id="PTHR30055:SF234">
    <property type="entry name" value="HTH-TYPE TRANSCRIPTIONAL REGULATOR BETI"/>
    <property type="match status" value="1"/>
</dbReference>
<keyword evidence="1" id="KW-0805">Transcription regulation</keyword>
<dbReference type="SUPFAM" id="SSF48498">
    <property type="entry name" value="Tetracyclin repressor-like, C-terminal domain"/>
    <property type="match status" value="1"/>
</dbReference>
<dbReference type="InterPro" id="IPR050109">
    <property type="entry name" value="HTH-type_TetR-like_transc_reg"/>
</dbReference>
<keyword evidence="3" id="KW-0804">Transcription</keyword>
<keyword evidence="2 4" id="KW-0238">DNA-binding</keyword>
<protein>
    <recommendedName>
        <fullName evidence="5">HTH tetR-type domain-containing protein</fullName>
    </recommendedName>
</protein>
<dbReference type="Pfam" id="PF00440">
    <property type="entry name" value="TetR_N"/>
    <property type="match status" value="1"/>
</dbReference>
<evidence type="ECO:0000259" key="5">
    <source>
        <dbReference type="PROSITE" id="PS50977"/>
    </source>
</evidence>
<name>A0ABQ2B0T5_9MICC</name>
<evidence type="ECO:0000313" key="6">
    <source>
        <dbReference type="EMBL" id="GGI02105.1"/>
    </source>
</evidence>
<dbReference type="SUPFAM" id="SSF46689">
    <property type="entry name" value="Homeodomain-like"/>
    <property type="match status" value="1"/>
</dbReference>
<dbReference type="PROSITE" id="PS50977">
    <property type="entry name" value="HTH_TETR_2"/>
    <property type="match status" value="1"/>
</dbReference>
<evidence type="ECO:0000256" key="2">
    <source>
        <dbReference type="ARBA" id="ARBA00023125"/>
    </source>
</evidence>
<dbReference type="Gene3D" id="1.10.357.10">
    <property type="entry name" value="Tetracycline Repressor, domain 2"/>
    <property type="match status" value="1"/>
</dbReference>
<dbReference type="InterPro" id="IPR009057">
    <property type="entry name" value="Homeodomain-like_sf"/>
</dbReference>
<evidence type="ECO:0000256" key="1">
    <source>
        <dbReference type="ARBA" id="ARBA00023015"/>
    </source>
</evidence>
<organism evidence="6 7">
    <name type="scientific">Arthrobacter liuii</name>
    <dbReference type="NCBI Taxonomy" id="1476996"/>
    <lineage>
        <taxon>Bacteria</taxon>
        <taxon>Bacillati</taxon>
        <taxon>Actinomycetota</taxon>
        <taxon>Actinomycetes</taxon>
        <taxon>Micrococcales</taxon>
        <taxon>Micrococcaceae</taxon>
        <taxon>Arthrobacter</taxon>
    </lineage>
</organism>
<feature type="DNA-binding region" description="H-T-H motif" evidence="4">
    <location>
        <begin position="48"/>
        <end position="67"/>
    </location>
</feature>
<dbReference type="EMBL" id="BMFW01000041">
    <property type="protein sequence ID" value="GGI02105.1"/>
    <property type="molecule type" value="Genomic_DNA"/>
</dbReference>